<dbReference type="GeneID" id="9051391"/>
<evidence type="ECO:0000313" key="3">
    <source>
        <dbReference type="Proteomes" id="UP000007800"/>
    </source>
</evidence>
<dbReference type="InterPro" id="IPR012337">
    <property type="entry name" value="RNaseH-like_sf"/>
</dbReference>
<feature type="region of interest" description="Disordered" evidence="1">
    <location>
        <begin position="309"/>
        <end position="328"/>
    </location>
</feature>
<dbReference type="AlphaFoldDB" id="C5LK17"/>
<dbReference type="SUPFAM" id="SSF53098">
    <property type="entry name" value="Ribonuclease H-like"/>
    <property type="match status" value="1"/>
</dbReference>
<gene>
    <name evidence="2" type="ORF">Pmar_PMAR000898</name>
</gene>
<organism evidence="3">
    <name type="scientific">Perkinsus marinus (strain ATCC 50983 / TXsc)</name>
    <dbReference type="NCBI Taxonomy" id="423536"/>
    <lineage>
        <taxon>Eukaryota</taxon>
        <taxon>Sar</taxon>
        <taxon>Alveolata</taxon>
        <taxon>Perkinsozoa</taxon>
        <taxon>Perkinsea</taxon>
        <taxon>Perkinsida</taxon>
        <taxon>Perkinsidae</taxon>
        <taxon>Perkinsus</taxon>
    </lineage>
</organism>
<feature type="compositionally biased region" description="Acidic residues" evidence="1">
    <location>
        <begin position="23"/>
        <end position="41"/>
    </location>
</feature>
<evidence type="ECO:0000313" key="2">
    <source>
        <dbReference type="EMBL" id="EER02906.1"/>
    </source>
</evidence>
<protein>
    <submittedName>
        <fullName evidence="2">Uncharacterized protein</fullName>
    </submittedName>
</protein>
<proteinExistence type="predicted"/>
<dbReference type="RefSeq" id="XP_002771090.1">
    <property type="nucleotide sequence ID" value="XM_002771044.1"/>
</dbReference>
<dbReference type="OrthoDB" id="1607513at2759"/>
<dbReference type="EMBL" id="GG682711">
    <property type="protein sequence ID" value="EER02906.1"/>
    <property type="molecule type" value="Genomic_DNA"/>
</dbReference>
<sequence length="375" mass="43255">MDAKDPTEGDNSTNVNTDALLMEAEEDIEQDEPDWGLEGDDEAFRDGIETAGRVTRTQASAKRSVDRVRTLISLLRKSTTARDIMNDILDYKLQYEEFQRAVKSTLPPNSPVYKVVENCRLSHTDYRVLQAVYDALMPFKLCTDWLSGSKYPTLPNLLIAIGAIRRKLERDEPEVRTVRDLEDVLLDRLNHYFAYLTESDFVKAAYYLNPTTRSRQPANDPYHVSDVEGRKATLKCLEALNLDKCEDTEKKTSEMDSQQKPVDSFDSLINDFFDQPADQQHHRMSAEERYEDEMMTIFCEYEMRARSFAVPSDSSSPPKKKTKHAERDAKSSRYERFWIRCDDLSPAPHMLDTLSTTLMAMESYLKNSKNFSKKN</sequence>
<dbReference type="Proteomes" id="UP000007800">
    <property type="component" value="Unassembled WGS sequence"/>
</dbReference>
<reference evidence="2 3" key="1">
    <citation type="submission" date="2008-07" db="EMBL/GenBank/DDBJ databases">
        <authorList>
            <person name="El-Sayed N."/>
            <person name="Caler E."/>
            <person name="Inman J."/>
            <person name="Amedeo P."/>
            <person name="Hass B."/>
            <person name="Wortman J."/>
        </authorList>
    </citation>
    <scope>NUCLEOTIDE SEQUENCE [LARGE SCALE GENOMIC DNA]</scope>
    <source>
        <strain evidence="3">ATCC 50983 / TXsc</strain>
    </source>
</reference>
<accession>C5LK17</accession>
<keyword evidence="3" id="KW-1185">Reference proteome</keyword>
<name>C5LK17_PERM5</name>
<evidence type="ECO:0000256" key="1">
    <source>
        <dbReference type="SAM" id="MobiDB-lite"/>
    </source>
</evidence>
<feature type="region of interest" description="Disordered" evidence="1">
    <location>
        <begin position="1"/>
        <end position="42"/>
    </location>
</feature>
<dbReference type="InParanoid" id="C5LK17"/>